<feature type="chain" id="PRO_5046896085" evidence="1">
    <location>
        <begin position="30"/>
        <end position="179"/>
    </location>
</feature>
<dbReference type="Pfam" id="PF04170">
    <property type="entry name" value="NlpE"/>
    <property type="match status" value="1"/>
</dbReference>
<dbReference type="Proteomes" id="UP000652176">
    <property type="component" value="Unassembled WGS sequence"/>
</dbReference>
<name>A0ABR9D3X2_9GAMM</name>
<dbReference type="InterPro" id="IPR007298">
    <property type="entry name" value="Cu-R_lipoprotein_NlpE"/>
</dbReference>
<feature type="signal peptide" evidence="1">
    <location>
        <begin position="1"/>
        <end position="29"/>
    </location>
</feature>
<dbReference type="EMBL" id="JACXSS010000001">
    <property type="protein sequence ID" value="MBD9356919.1"/>
    <property type="molecule type" value="Genomic_DNA"/>
</dbReference>
<reference evidence="2 3" key="1">
    <citation type="submission" date="2020-09" db="EMBL/GenBank/DDBJ databases">
        <title>Methylomonas albis sp. nov. and Methylomonas fluvii sp. nov.: Two cold-adapted methanotrophs from the River Elbe and an amended description of Methylovulum psychrotolerans strain Eb1.</title>
        <authorList>
            <person name="Bussmann I.K."/>
            <person name="Klings K.-W."/>
            <person name="Warnstedt J."/>
            <person name="Hoppert M."/>
            <person name="Saborowski A."/>
            <person name="Horn F."/>
            <person name="Liebner S."/>
        </authorList>
    </citation>
    <scope>NUCLEOTIDE SEQUENCE [LARGE SCALE GENOMIC DNA]</scope>
    <source>
        <strain evidence="2 3">EbA</strain>
    </source>
</reference>
<evidence type="ECO:0000256" key="1">
    <source>
        <dbReference type="SAM" id="SignalP"/>
    </source>
</evidence>
<accession>A0ABR9D3X2</accession>
<evidence type="ECO:0000313" key="3">
    <source>
        <dbReference type="Proteomes" id="UP000652176"/>
    </source>
</evidence>
<proteinExistence type="predicted"/>
<dbReference type="RefSeq" id="WP_192375234.1">
    <property type="nucleotide sequence ID" value="NZ_CAJHIV010000001.1"/>
</dbReference>
<comment type="caution">
    <text evidence="2">The sequence shown here is derived from an EMBL/GenBank/DDBJ whole genome shotgun (WGS) entry which is preliminary data.</text>
</comment>
<gene>
    <name evidence="2" type="ORF">IE877_13710</name>
</gene>
<protein>
    <submittedName>
        <fullName evidence="2">Copper resistance protein NlpE N-terminal domain-containing protein</fullName>
    </submittedName>
</protein>
<sequence length="179" mass="20643">MQTLTRKIKKHVTLILLSALLPALNPAWAESDKQLQEKTLKAREMSHQKTMDHSAHLNQADETEGFRGVFYGYLPCKEKDCDGFKMTLSLKQKNNYLLVTQYAKSSSREFYEKGKYEWDDKTHILSLTSNKNDLNRKFSIKDEGTLIQLNSDGTPMLGDQDDYTLARSDKSKSREVHIH</sequence>
<organism evidence="2 3">
    <name type="scientific">Methylomonas albis</name>
    <dbReference type="NCBI Taxonomy" id="1854563"/>
    <lineage>
        <taxon>Bacteria</taxon>
        <taxon>Pseudomonadati</taxon>
        <taxon>Pseudomonadota</taxon>
        <taxon>Gammaproteobacteria</taxon>
        <taxon>Methylococcales</taxon>
        <taxon>Methylococcaceae</taxon>
        <taxon>Methylomonas</taxon>
    </lineage>
</organism>
<keyword evidence="1" id="KW-0732">Signal</keyword>
<evidence type="ECO:0000313" key="2">
    <source>
        <dbReference type="EMBL" id="MBD9356919.1"/>
    </source>
</evidence>
<dbReference type="Gene3D" id="2.40.128.640">
    <property type="match status" value="1"/>
</dbReference>
<keyword evidence="3" id="KW-1185">Reference proteome</keyword>